<gene>
    <name evidence="3" type="ORF">PFX98_22250</name>
</gene>
<dbReference type="SMART" id="SM00062">
    <property type="entry name" value="PBPb"/>
    <property type="match status" value="1"/>
</dbReference>
<dbReference type="Proteomes" id="UP001177769">
    <property type="component" value="Chromosome"/>
</dbReference>
<feature type="domain" description="Solute-binding protein family 3/N-terminal" evidence="2">
    <location>
        <begin position="54"/>
        <end position="285"/>
    </location>
</feature>
<evidence type="ECO:0000259" key="2">
    <source>
        <dbReference type="SMART" id="SM00062"/>
    </source>
</evidence>
<dbReference type="KEGG" id="pais:PFX98_22250"/>
<dbReference type="SUPFAM" id="SSF53850">
    <property type="entry name" value="Periplasmic binding protein-like II"/>
    <property type="match status" value="1"/>
</dbReference>
<name>A0AA95NIN0_9BURK</name>
<dbReference type="RefSeq" id="WP_285232666.1">
    <property type="nucleotide sequence ID" value="NZ_CP116346.1"/>
</dbReference>
<evidence type="ECO:0000313" key="4">
    <source>
        <dbReference type="Proteomes" id="UP001177769"/>
    </source>
</evidence>
<dbReference type="PANTHER" id="PTHR35936:SF25">
    <property type="entry name" value="ABC TRANSPORTER SUBSTRATE-BINDING PROTEIN"/>
    <property type="match status" value="1"/>
</dbReference>
<dbReference type="AlphaFoldDB" id="A0AA95NIN0"/>
<protein>
    <submittedName>
        <fullName evidence="3">Transporter substrate-binding domain-containing protein</fullName>
    </submittedName>
</protein>
<keyword evidence="1" id="KW-0732">Signal</keyword>
<dbReference type="Pfam" id="PF00497">
    <property type="entry name" value="SBP_bac_3"/>
    <property type="match status" value="1"/>
</dbReference>
<dbReference type="EMBL" id="CP116346">
    <property type="protein sequence ID" value="WIT11581.1"/>
    <property type="molecule type" value="Genomic_DNA"/>
</dbReference>
<reference evidence="3" key="1">
    <citation type="submission" date="2023-01" db="EMBL/GenBank/DDBJ databases">
        <title>Whole genome sequence of Paucibacter sp. S2-9 isolated from pond sediment.</title>
        <authorList>
            <person name="Jung J.Y."/>
        </authorList>
    </citation>
    <scope>NUCLEOTIDE SEQUENCE</scope>
    <source>
        <strain evidence="3">S2-9</strain>
    </source>
</reference>
<proteinExistence type="predicted"/>
<organism evidence="3 4">
    <name type="scientific">Paucibacter sediminis</name>
    <dbReference type="NCBI Taxonomy" id="3019553"/>
    <lineage>
        <taxon>Bacteria</taxon>
        <taxon>Pseudomonadati</taxon>
        <taxon>Pseudomonadota</taxon>
        <taxon>Betaproteobacteria</taxon>
        <taxon>Burkholderiales</taxon>
        <taxon>Sphaerotilaceae</taxon>
        <taxon>Roseateles</taxon>
    </lineage>
</organism>
<dbReference type="Gene3D" id="3.40.190.10">
    <property type="entry name" value="Periplasmic binding protein-like II"/>
    <property type="match status" value="2"/>
</dbReference>
<keyword evidence="4" id="KW-1185">Reference proteome</keyword>
<sequence>MLARGFRCCWTAWHTGVAAKAGGASLKLRFDRLGRWQWMWGLAALCGSASSHAELSFCGDPDPPPSLYWVKDADGQRSTNVSGYAVELIRLALPAGQEPRFIGMPWARCLREVEQGRIDFAMGGYYDAERAKRFDYSRHYRSLTPQVFFRADAPLELASKADLRKYRGCGMASGSYAHYGLKAAELQISNSGYEGMIRMLLRGRCDFFVEELELISNFKYLGKDFLSIRELAHAELPDVDAPAAHLLTMKDGPAAGLLPEINAGIERLIRSGDARRLWLKHGGEMPFKP</sequence>
<accession>A0AA95NIN0</accession>
<evidence type="ECO:0000313" key="3">
    <source>
        <dbReference type="EMBL" id="WIT11581.1"/>
    </source>
</evidence>
<dbReference type="PANTHER" id="PTHR35936">
    <property type="entry name" value="MEMBRANE-BOUND LYTIC MUREIN TRANSGLYCOSYLASE F"/>
    <property type="match status" value="1"/>
</dbReference>
<evidence type="ECO:0000256" key="1">
    <source>
        <dbReference type="ARBA" id="ARBA00022729"/>
    </source>
</evidence>
<dbReference type="InterPro" id="IPR001638">
    <property type="entry name" value="Solute-binding_3/MltF_N"/>
</dbReference>